<dbReference type="InParanoid" id="A0A1Y2AQW8"/>
<feature type="compositionally biased region" description="Low complexity" evidence="4">
    <location>
        <begin position="332"/>
        <end position="350"/>
    </location>
</feature>
<keyword evidence="3" id="KW-0440">LIM domain</keyword>
<evidence type="ECO:0000313" key="6">
    <source>
        <dbReference type="EMBL" id="ORY24959.1"/>
    </source>
</evidence>
<dbReference type="Gene3D" id="2.10.110.10">
    <property type="entry name" value="Cysteine Rich Protein"/>
    <property type="match status" value="2"/>
</dbReference>
<dbReference type="SUPFAM" id="SSF57716">
    <property type="entry name" value="Glucocorticoid receptor-like (DNA-binding domain)"/>
    <property type="match status" value="2"/>
</dbReference>
<feature type="compositionally biased region" description="Pro residues" evidence="4">
    <location>
        <begin position="158"/>
        <end position="170"/>
    </location>
</feature>
<gene>
    <name evidence="6" type="ORF">BCR39DRAFT_581139</name>
</gene>
<feature type="compositionally biased region" description="Polar residues" evidence="4">
    <location>
        <begin position="43"/>
        <end position="53"/>
    </location>
</feature>
<feature type="compositionally biased region" description="Basic and acidic residues" evidence="4">
    <location>
        <begin position="460"/>
        <end position="477"/>
    </location>
</feature>
<feature type="compositionally biased region" description="Low complexity" evidence="4">
    <location>
        <begin position="411"/>
        <end position="427"/>
    </location>
</feature>
<dbReference type="Proteomes" id="UP000193986">
    <property type="component" value="Unassembled WGS sequence"/>
</dbReference>
<dbReference type="FunFam" id="2.10.110.10:FF:000105">
    <property type="entry name" value="Similar to LIM domain-containing protein"/>
    <property type="match status" value="1"/>
</dbReference>
<dbReference type="PANTHER" id="PTHR24216:SF8">
    <property type="entry name" value="PAXILLIN, ISOFORM F"/>
    <property type="match status" value="1"/>
</dbReference>
<feature type="region of interest" description="Disordered" evidence="4">
    <location>
        <begin position="206"/>
        <end position="552"/>
    </location>
</feature>
<dbReference type="OrthoDB" id="1112565at2759"/>
<dbReference type="PANTHER" id="PTHR24216">
    <property type="entry name" value="PAXILLIN-RELATED"/>
    <property type="match status" value="1"/>
</dbReference>
<dbReference type="PROSITE" id="PS50023">
    <property type="entry name" value="LIM_DOMAIN_2"/>
    <property type="match status" value="1"/>
</dbReference>
<dbReference type="STRING" id="71784.A0A1Y2AQW8"/>
<dbReference type="SMART" id="SM00132">
    <property type="entry name" value="LIM"/>
    <property type="match status" value="1"/>
</dbReference>
<reference evidence="6 7" key="1">
    <citation type="submission" date="2016-07" db="EMBL/GenBank/DDBJ databases">
        <title>Pervasive Adenine N6-methylation of Active Genes in Fungi.</title>
        <authorList>
            <consortium name="DOE Joint Genome Institute"/>
            <person name="Mondo S.J."/>
            <person name="Dannebaum R.O."/>
            <person name="Kuo R.C."/>
            <person name="Labutti K."/>
            <person name="Haridas S."/>
            <person name="Kuo A."/>
            <person name="Salamov A."/>
            <person name="Ahrendt S.R."/>
            <person name="Lipzen A."/>
            <person name="Sullivan W."/>
            <person name="Andreopoulos W.B."/>
            <person name="Clum A."/>
            <person name="Lindquist E."/>
            <person name="Daum C."/>
            <person name="Ramamoorthy G.K."/>
            <person name="Gryganskyi A."/>
            <person name="Culley D."/>
            <person name="Magnuson J.K."/>
            <person name="James T.Y."/>
            <person name="O'Malley M.A."/>
            <person name="Stajich J.E."/>
            <person name="Spatafora J.W."/>
            <person name="Visel A."/>
            <person name="Grigoriev I.V."/>
        </authorList>
    </citation>
    <scope>NUCLEOTIDE SEQUENCE [LARGE SCALE GENOMIC DNA]</scope>
    <source>
        <strain evidence="6 7">68-887.2</strain>
    </source>
</reference>
<dbReference type="CDD" id="cd08368">
    <property type="entry name" value="LIM"/>
    <property type="match status" value="1"/>
</dbReference>
<feature type="domain" description="LIM zinc-binding" evidence="5">
    <location>
        <begin position="594"/>
        <end position="657"/>
    </location>
</feature>
<feature type="compositionally biased region" description="Basic and acidic residues" evidence="4">
    <location>
        <begin position="530"/>
        <end position="541"/>
    </location>
</feature>
<keyword evidence="2 3" id="KW-0862">Zinc</keyword>
<dbReference type="CDD" id="cd09397">
    <property type="entry name" value="LIM1_UF1"/>
    <property type="match status" value="1"/>
</dbReference>
<evidence type="ECO:0000256" key="1">
    <source>
        <dbReference type="ARBA" id="ARBA00022723"/>
    </source>
</evidence>
<feature type="compositionally biased region" description="Low complexity" evidence="4">
    <location>
        <begin position="206"/>
        <end position="226"/>
    </location>
</feature>
<feature type="compositionally biased region" description="Polar residues" evidence="4">
    <location>
        <begin position="498"/>
        <end position="521"/>
    </location>
</feature>
<sequence length="760" mass="80644">MSLAIPRPHEERASVVLPSVTCSSCSAPIPLSSLGDHVCRPSSRPTVQRQQSRPAEISIPAKGPPSRPPASRSMSSSAVPSPRPPFAGPSSARSSPANGAHSARPSPSNLAPTAMVYASDSRTPSPTNPFFPHPVNQTSPKGTIVHGLGLGVGSRPEGPYPTDAPLPPGMVPDTMSGGNAGMAGVGRRAFAAAAWGVRAGVAIAAGRNQDQPPQPLSAQPPLAPIQTDGIYPGSHIHAPPLPAPMSPPQRSASAMSESRPAPISPPQRSSSSLSGRQVPLAQIDSRRKESVSSQTSSNGNNDISQLLKARSGEASTSNAKLPFFEKYKQMVASSSGSSSPSGASPLLGLGTKPLPSEQVLVASPDRASLALEDEDDGQPSALPWAVPALAESPVIKQSEIHAPRAHQRYPTSGSAASSTSSASSQSGRFGQNSGVESEEVVTPSQSFEGLSERISGNIIRRPEEGKQYEGMENRDILEQIGEEDEDDEGERVVFGAQSARSSSSGPNMKLSTSSSTITPSNHRSHHHQHPSNDHTRSRTVPEVRAASAASNYSTSERRRKVCAKCGDLVGGTARFVERDGIVLCERDWKKLYLPSCRRCNLPIEKSAVSSSDGQLKGKWHRECFTCTRCDRPFEGDSFYVHAGKPWCQMHYHEENGTLCASSSCRQPIEGPCILTPAPNAQRFHPGHLKCDHRGGVSGSQSCREMMDEYYEVAGGRYCERHVQEALRKGNAAGSGPGGLGRDLRAEKRRTRMVDLPVGGF</sequence>
<protein>
    <recommendedName>
        <fullName evidence="5">LIM zinc-binding domain-containing protein</fullName>
    </recommendedName>
</protein>
<evidence type="ECO:0000313" key="7">
    <source>
        <dbReference type="Proteomes" id="UP000193986"/>
    </source>
</evidence>
<accession>A0A1Y2AQW8</accession>
<dbReference type="EMBL" id="MCFC01000062">
    <property type="protein sequence ID" value="ORY24959.1"/>
    <property type="molecule type" value="Genomic_DNA"/>
</dbReference>
<comment type="caution">
    <text evidence="6">The sequence shown here is derived from an EMBL/GenBank/DDBJ whole genome shotgun (WGS) entry which is preliminary data.</text>
</comment>
<feature type="compositionally biased region" description="Low complexity" evidence="4">
    <location>
        <begin position="69"/>
        <end position="80"/>
    </location>
</feature>
<feature type="compositionally biased region" description="Low complexity" evidence="4">
    <location>
        <begin position="258"/>
        <end position="276"/>
    </location>
</feature>
<feature type="compositionally biased region" description="Acidic residues" evidence="4">
    <location>
        <begin position="480"/>
        <end position="489"/>
    </location>
</feature>
<dbReference type="GO" id="GO:0030695">
    <property type="term" value="F:GTPase regulator activity"/>
    <property type="evidence" value="ECO:0007669"/>
    <property type="project" value="UniProtKB-ARBA"/>
</dbReference>
<evidence type="ECO:0000256" key="3">
    <source>
        <dbReference type="PROSITE-ProRule" id="PRU00125"/>
    </source>
</evidence>
<dbReference type="Pfam" id="PF00412">
    <property type="entry name" value="LIM"/>
    <property type="match status" value="1"/>
</dbReference>
<keyword evidence="7" id="KW-1185">Reference proteome</keyword>
<evidence type="ECO:0000256" key="4">
    <source>
        <dbReference type="SAM" id="MobiDB-lite"/>
    </source>
</evidence>
<feature type="region of interest" description="Disordered" evidence="4">
    <location>
        <begin position="152"/>
        <end position="175"/>
    </location>
</feature>
<name>A0A1Y2AQW8_9TREE</name>
<dbReference type="GO" id="GO:0046872">
    <property type="term" value="F:metal ion binding"/>
    <property type="evidence" value="ECO:0007669"/>
    <property type="project" value="UniProtKB-KW"/>
</dbReference>
<feature type="region of interest" description="Disordered" evidence="4">
    <location>
        <begin position="32"/>
        <end position="112"/>
    </location>
</feature>
<proteinExistence type="predicted"/>
<keyword evidence="1 3" id="KW-0479">Metal-binding</keyword>
<feature type="compositionally biased region" description="Polar residues" evidence="4">
    <location>
        <begin position="291"/>
        <end position="304"/>
    </location>
</feature>
<dbReference type="AlphaFoldDB" id="A0A1Y2AQW8"/>
<dbReference type="PROSITE" id="PS00478">
    <property type="entry name" value="LIM_DOMAIN_1"/>
    <property type="match status" value="1"/>
</dbReference>
<evidence type="ECO:0000259" key="5">
    <source>
        <dbReference type="PROSITE" id="PS50023"/>
    </source>
</evidence>
<organism evidence="6 7">
    <name type="scientific">Naematelia encephala</name>
    <dbReference type="NCBI Taxonomy" id="71784"/>
    <lineage>
        <taxon>Eukaryota</taxon>
        <taxon>Fungi</taxon>
        <taxon>Dikarya</taxon>
        <taxon>Basidiomycota</taxon>
        <taxon>Agaricomycotina</taxon>
        <taxon>Tremellomycetes</taxon>
        <taxon>Tremellales</taxon>
        <taxon>Naemateliaceae</taxon>
        <taxon>Naematelia</taxon>
    </lineage>
</organism>
<dbReference type="InterPro" id="IPR001781">
    <property type="entry name" value="Znf_LIM"/>
</dbReference>
<evidence type="ECO:0000256" key="2">
    <source>
        <dbReference type="ARBA" id="ARBA00022833"/>
    </source>
</evidence>